<gene>
    <name evidence="2" type="ORF">NQ317_004467</name>
</gene>
<proteinExistence type="predicted"/>
<accession>A0ABQ9JKX5</accession>
<evidence type="ECO:0000256" key="1">
    <source>
        <dbReference type="SAM" id="MobiDB-lite"/>
    </source>
</evidence>
<feature type="region of interest" description="Disordered" evidence="1">
    <location>
        <begin position="295"/>
        <end position="332"/>
    </location>
</feature>
<sequence length="622" mass="70635">MHGEPTSPQPSVDRFSVTFAEDSIKSDSSSKGSKCNYFNPSLAKMDKVNFPSDPTGIIIDFTLTWHEHIANRTKKQPLPFGRVGDFWVYVLGPTAEDLSLDVHGCSFPHITYGAIIGFGGLRPLRTAPTRAIEALTGLSSFALAIEHEAMRSAYRLSGLGYWRGEEQPHGHVEIWKKAPIYTGQGRANHRPSQTLRVQIPNRQVWTMKDKLYAKTESSGLRMASKIGMNRRDIRMVTGLLTGHCHLSRHLQLIGIAEDPECRWCLEEAMHLCQREGEGSDQEDYSASVNAIILKRASTRRRSRRKNGRRGSSPFSPDVLGNGRRSSVYTTSSGDTAITMDENIAAEATQEEIFENIKLHKEVLSNVKMQPWNMRKKLKLVVQAKAYIKKHEGVLQERLAQSHSTKDMLATWNIYLIRSRFGSDSMTNIDLAIEKSVPYNTVNTHTSIWKQFTEFCKTKKYELLETTSLEQLNLILKDWARNMKKENGENYKELVVKTIVEHRCKKNARDSSRGARNAKRRNLQMCANKRKSSSASLKLEEYYAMVLLSDEDTPAGLQRKFYHIASVELAWRGGEAVNCRVHYFKEEVVEYNPLFNKTAQGGEKKWPIVKGWSPTTKNPTFCP</sequence>
<protein>
    <submittedName>
        <fullName evidence="2">Uncharacterized protein</fullName>
    </submittedName>
</protein>
<feature type="compositionally biased region" description="Basic residues" evidence="1">
    <location>
        <begin position="296"/>
        <end position="308"/>
    </location>
</feature>
<evidence type="ECO:0000313" key="3">
    <source>
        <dbReference type="Proteomes" id="UP001162164"/>
    </source>
</evidence>
<comment type="caution">
    <text evidence="2">The sequence shown here is derived from an EMBL/GenBank/DDBJ whole genome shotgun (WGS) entry which is preliminary data.</text>
</comment>
<dbReference type="EMBL" id="JAPWTJ010000396">
    <property type="protein sequence ID" value="KAJ8978856.1"/>
    <property type="molecule type" value="Genomic_DNA"/>
</dbReference>
<feature type="non-terminal residue" evidence="2">
    <location>
        <position position="622"/>
    </location>
</feature>
<reference evidence="2" key="1">
    <citation type="journal article" date="2023" name="Insect Mol. Biol.">
        <title>Genome sequencing provides insights into the evolution of gene families encoding plant cell wall-degrading enzymes in longhorned beetles.</title>
        <authorList>
            <person name="Shin N.R."/>
            <person name="Okamura Y."/>
            <person name="Kirsch R."/>
            <person name="Pauchet Y."/>
        </authorList>
    </citation>
    <scope>NUCLEOTIDE SEQUENCE</scope>
    <source>
        <strain evidence="2">MMC_N1</strain>
    </source>
</reference>
<evidence type="ECO:0000313" key="2">
    <source>
        <dbReference type="EMBL" id="KAJ8978856.1"/>
    </source>
</evidence>
<name>A0ABQ9JKX5_9CUCU</name>
<organism evidence="2 3">
    <name type="scientific">Molorchus minor</name>
    <dbReference type="NCBI Taxonomy" id="1323400"/>
    <lineage>
        <taxon>Eukaryota</taxon>
        <taxon>Metazoa</taxon>
        <taxon>Ecdysozoa</taxon>
        <taxon>Arthropoda</taxon>
        <taxon>Hexapoda</taxon>
        <taxon>Insecta</taxon>
        <taxon>Pterygota</taxon>
        <taxon>Neoptera</taxon>
        <taxon>Endopterygota</taxon>
        <taxon>Coleoptera</taxon>
        <taxon>Polyphaga</taxon>
        <taxon>Cucujiformia</taxon>
        <taxon>Chrysomeloidea</taxon>
        <taxon>Cerambycidae</taxon>
        <taxon>Lamiinae</taxon>
        <taxon>Monochamini</taxon>
        <taxon>Molorchus</taxon>
    </lineage>
</organism>
<dbReference type="Proteomes" id="UP001162164">
    <property type="component" value="Unassembled WGS sequence"/>
</dbReference>
<keyword evidence="3" id="KW-1185">Reference proteome</keyword>
<feature type="compositionally biased region" description="Polar residues" evidence="1">
    <location>
        <begin position="323"/>
        <end position="332"/>
    </location>
</feature>